<feature type="domain" description="5-hmdU DNA kinase helical" evidence="1">
    <location>
        <begin position="33"/>
        <end position="291"/>
    </location>
</feature>
<dbReference type="AlphaFoldDB" id="A0A0G1EP91"/>
<reference evidence="2 3" key="1">
    <citation type="journal article" date="2015" name="Nature">
        <title>rRNA introns, odd ribosomes, and small enigmatic genomes across a large radiation of phyla.</title>
        <authorList>
            <person name="Brown C.T."/>
            <person name="Hug L.A."/>
            <person name="Thomas B.C."/>
            <person name="Sharon I."/>
            <person name="Castelle C.J."/>
            <person name="Singh A."/>
            <person name="Wilkins M.J."/>
            <person name="Williams K.H."/>
            <person name="Banfield J.F."/>
        </authorList>
    </citation>
    <scope>NUCLEOTIDE SEQUENCE [LARGE SCALE GENOMIC DNA]</scope>
</reference>
<dbReference type="EMBL" id="LCGF01000012">
    <property type="protein sequence ID" value="KKT11598.1"/>
    <property type="molecule type" value="Genomic_DNA"/>
</dbReference>
<accession>A0A0G1EP91</accession>
<evidence type="ECO:0000313" key="2">
    <source>
        <dbReference type="EMBL" id="KKT11598.1"/>
    </source>
</evidence>
<sequence>MEIPDNLKVLYKHWGFHTQKPDIKINSVLNPDVLSKIYPVIIDRMHVWEKRQNKENPPYTNDSILSKYRFCNIYRELDRQTIEIHTQLKQLENNFDIWLLNMLFSRMVCKPETVNKVGFLNYDPVNNNNVRDKLLNLKRPKYGVAYIFPISLVKRVGCTDREEFFCDYLPKVTSKCAKIIENLNKSSVVEALERILPAFGLNFKFHWTEVLIDVAYQYPQYIDLYKQFPIGPGSLPTMLRINSTENPETTCQNLVSIEVPKFPHLTYEGNNVWLSAENWEGIGCEFRKYSNLSSGTGRKRIYKTS</sequence>
<dbReference type="InterPro" id="IPR040684">
    <property type="entry name" value="HMUDK_hel"/>
</dbReference>
<name>A0A0G1EP91_UNCKA</name>
<comment type="caution">
    <text evidence="2">The sequence shown here is derived from an EMBL/GenBank/DDBJ whole genome shotgun (WGS) entry which is preliminary data.</text>
</comment>
<organism evidence="2 3">
    <name type="scientific">candidate division WWE3 bacterium GW2011_GWB2_43_22</name>
    <dbReference type="NCBI Taxonomy" id="1619118"/>
    <lineage>
        <taxon>Bacteria</taxon>
        <taxon>Katanobacteria</taxon>
    </lineage>
</organism>
<protein>
    <recommendedName>
        <fullName evidence="1">5-hmdU DNA kinase helical domain-containing protein</fullName>
    </recommendedName>
</protein>
<evidence type="ECO:0000313" key="3">
    <source>
        <dbReference type="Proteomes" id="UP000033910"/>
    </source>
</evidence>
<dbReference type="Pfam" id="PF18723">
    <property type="entry name" value="HMUDK_hel"/>
    <property type="match status" value="1"/>
</dbReference>
<gene>
    <name evidence="2" type="ORF">UV89_C0012G0002</name>
</gene>
<evidence type="ECO:0000259" key="1">
    <source>
        <dbReference type="Pfam" id="PF18723"/>
    </source>
</evidence>
<dbReference type="Proteomes" id="UP000033910">
    <property type="component" value="Unassembled WGS sequence"/>
</dbReference>
<proteinExistence type="predicted"/>